<dbReference type="SUPFAM" id="SSF141371">
    <property type="entry name" value="PilZ domain-like"/>
    <property type="match status" value="1"/>
</dbReference>
<dbReference type="Gene3D" id="2.40.10.220">
    <property type="entry name" value="predicted glycosyltransferase like domains"/>
    <property type="match status" value="1"/>
</dbReference>
<feature type="domain" description="PilZ" evidence="1">
    <location>
        <begin position="13"/>
        <end position="96"/>
    </location>
</feature>
<name>A0ABU9D6X7_9PROT</name>
<dbReference type="Pfam" id="PF07238">
    <property type="entry name" value="PilZ"/>
    <property type="match status" value="1"/>
</dbReference>
<dbReference type="InterPro" id="IPR009875">
    <property type="entry name" value="PilZ_domain"/>
</dbReference>
<evidence type="ECO:0000313" key="3">
    <source>
        <dbReference type="Proteomes" id="UP001446205"/>
    </source>
</evidence>
<organism evidence="2 3">
    <name type="scientific">Thermithiobacillus plumbiphilus</name>
    <dbReference type="NCBI Taxonomy" id="1729899"/>
    <lineage>
        <taxon>Bacteria</taxon>
        <taxon>Pseudomonadati</taxon>
        <taxon>Pseudomonadota</taxon>
        <taxon>Acidithiobacillia</taxon>
        <taxon>Acidithiobacillales</taxon>
        <taxon>Thermithiobacillaceae</taxon>
        <taxon>Thermithiobacillus</taxon>
    </lineage>
</organism>
<proteinExistence type="predicted"/>
<evidence type="ECO:0000259" key="1">
    <source>
        <dbReference type="Pfam" id="PF07238"/>
    </source>
</evidence>
<evidence type="ECO:0000313" key="2">
    <source>
        <dbReference type="EMBL" id="MEK8089302.1"/>
    </source>
</evidence>
<dbReference type="EMBL" id="JBBPCO010000004">
    <property type="protein sequence ID" value="MEK8089302.1"/>
    <property type="molecule type" value="Genomic_DNA"/>
</dbReference>
<gene>
    <name evidence="2" type="ORF">WOB96_05930</name>
</gene>
<accession>A0ABU9D6X7</accession>
<keyword evidence="3" id="KW-1185">Reference proteome</keyword>
<dbReference type="Proteomes" id="UP001446205">
    <property type="component" value="Unassembled WGS sequence"/>
</dbReference>
<dbReference type="RefSeq" id="WP_341370360.1">
    <property type="nucleotide sequence ID" value="NZ_JBBPCO010000004.1"/>
</dbReference>
<reference evidence="2 3" key="1">
    <citation type="submission" date="2024-04" db="EMBL/GenBank/DDBJ databases">
        <authorList>
            <person name="Abashina T."/>
            <person name="Shaikin A."/>
        </authorList>
    </citation>
    <scope>NUCLEOTIDE SEQUENCE [LARGE SCALE GENOMIC DNA]</scope>
    <source>
        <strain evidence="2 3">AAFK</strain>
    </source>
</reference>
<protein>
    <submittedName>
        <fullName evidence="2">PilZ domain-containing protein</fullName>
    </submittedName>
</protein>
<comment type="caution">
    <text evidence="2">The sequence shown here is derived from an EMBL/GenBank/DDBJ whole genome shotgun (WGS) entry which is preliminary data.</text>
</comment>
<sequence length="106" mass="12304">MDRQATGVQRMELRSSPRKWAKVQVYLFYKAFPARQCKLQNLSSNGAFLEARLPLYAVNAPVQVLFVLRKQNVIRLYRIRARVVRVTEDGTGLMFSRQASRFGRRG</sequence>